<dbReference type="PANTHER" id="PTHR21213">
    <property type="entry name" value="GEO09665P1-RELATED"/>
    <property type="match status" value="1"/>
</dbReference>
<dbReference type="SUPFAM" id="SSF118359">
    <property type="entry name" value="Expressed protein At2g23090/F21P24.15"/>
    <property type="match status" value="1"/>
</dbReference>
<dbReference type="Proteomes" id="UP000694405">
    <property type="component" value="Chromosome 1"/>
</dbReference>
<keyword evidence="15" id="KW-1185">Reference proteome</keyword>
<evidence type="ECO:0000256" key="6">
    <source>
        <dbReference type="ARBA" id="ARBA00022771"/>
    </source>
</evidence>
<dbReference type="PANTHER" id="PTHR21213:SF0">
    <property type="entry name" value="ZINC FINGER PROTEIN 706"/>
    <property type="match status" value="1"/>
</dbReference>
<evidence type="ECO:0000256" key="1">
    <source>
        <dbReference type="ARBA" id="ARBA00004123"/>
    </source>
</evidence>
<evidence type="ECO:0000313" key="15">
    <source>
        <dbReference type="Proteomes" id="UP000694405"/>
    </source>
</evidence>
<keyword evidence="4" id="KW-0678">Repressor</keyword>
<feature type="domain" description="C2H2-type" evidence="13">
    <location>
        <begin position="125"/>
        <end position="147"/>
    </location>
</feature>
<dbReference type="FunFam" id="4.10.1050.10:FF:000001">
    <property type="entry name" value="Zinc finger protein 706"/>
    <property type="match status" value="1"/>
</dbReference>
<accession>A0A8C6ISQ8</accession>
<dbReference type="Pfam" id="PF12874">
    <property type="entry name" value="zf-met"/>
    <property type="match status" value="1"/>
</dbReference>
<evidence type="ECO:0000256" key="7">
    <source>
        <dbReference type="ARBA" id="ARBA00022833"/>
    </source>
</evidence>
<reference evidence="14" key="2">
    <citation type="submission" date="2025-08" db="UniProtKB">
        <authorList>
            <consortium name="Ensembl"/>
        </authorList>
    </citation>
    <scope>IDENTIFICATION</scope>
</reference>
<evidence type="ECO:0000256" key="8">
    <source>
        <dbReference type="ARBA" id="ARBA00022845"/>
    </source>
</evidence>
<reference evidence="14" key="1">
    <citation type="submission" date="2020-03" db="EMBL/GenBank/DDBJ databases">
        <title>Melopsittacus undulatus (budgerigar) genome, bMelUnd1, maternal haplotype with Z.</title>
        <authorList>
            <person name="Gedman G."/>
            <person name="Mountcastle J."/>
            <person name="Haase B."/>
            <person name="Formenti G."/>
            <person name="Wright T."/>
            <person name="Apodaca J."/>
            <person name="Pelan S."/>
            <person name="Chow W."/>
            <person name="Rhie A."/>
            <person name="Howe K."/>
            <person name="Fedrigo O."/>
            <person name="Jarvis E.D."/>
        </authorList>
    </citation>
    <scope>NUCLEOTIDE SEQUENCE [LARGE SCALE GENOMIC DNA]</scope>
</reference>
<proteinExistence type="predicted"/>
<evidence type="ECO:0000256" key="2">
    <source>
        <dbReference type="ARBA" id="ARBA00004496"/>
    </source>
</evidence>
<organism evidence="14 15">
    <name type="scientific">Melopsittacus undulatus</name>
    <name type="common">Budgerigar</name>
    <name type="synonym">Psittacus undulatus</name>
    <dbReference type="NCBI Taxonomy" id="13146"/>
    <lineage>
        <taxon>Eukaryota</taxon>
        <taxon>Metazoa</taxon>
        <taxon>Chordata</taxon>
        <taxon>Craniata</taxon>
        <taxon>Vertebrata</taxon>
        <taxon>Euteleostomi</taxon>
        <taxon>Archelosauria</taxon>
        <taxon>Archosauria</taxon>
        <taxon>Dinosauria</taxon>
        <taxon>Saurischia</taxon>
        <taxon>Theropoda</taxon>
        <taxon>Coelurosauria</taxon>
        <taxon>Aves</taxon>
        <taxon>Neognathae</taxon>
        <taxon>Neoaves</taxon>
        <taxon>Telluraves</taxon>
        <taxon>Australaves</taxon>
        <taxon>Psittaciformes</taxon>
        <taxon>Psittaculidae</taxon>
        <taxon>Melopsittacus</taxon>
    </lineage>
</organism>
<dbReference type="InterPro" id="IPR045230">
    <property type="entry name" value="MBS1/2-like"/>
</dbReference>
<dbReference type="InterPro" id="IPR026939">
    <property type="entry name" value="ZNF706/At2g23090_sf"/>
</dbReference>
<dbReference type="InterPro" id="IPR013087">
    <property type="entry name" value="Znf_C2H2_type"/>
</dbReference>
<dbReference type="GO" id="GO:0006417">
    <property type="term" value="P:regulation of translation"/>
    <property type="evidence" value="ECO:0007669"/>
    <property type="project" value="UniProtKB-KW"/>
</dbReference>
<feature type="region of interest" description="Disordered" evidence="11">
    <location>
        <begin position="65"/>
        <end position="117"/>
    </location>
</feature>
<accession>A0A8V5FFS9</accession>
<evidence type="ECO:0000259" key="12">
    <source>
        <dbReference type="Pfam" id="PF04419"/>
    </source>
</evidence>
<dbReference type="Gene3D" id="4.10.1050.10">
    <property type="entry name" value="At2g23090-like"/>
    <property type="match status" value="1"/>
</dbReference>
<evidence type="ECO:0000313" key="14">
    <source>
        <dbReference type="Ensembl" id="ENSMUNP00000002441.2"/>
    </source>
</evidence>
<keyword evidence="3" id="KW-0963">Cytoplasm</keyword>
<dbReference type="Pfam" id="PF04419">
    <property type="entry name" value="SERF-like_N"/>
    <property type="match status" value="1"/>
</dbReference>
<dbReference type="AlphaFoldDB" id="A0A8C6ISQ8"/>
<evidence type="ECO:0000256" key="4">
    <source>
        <dbReference type="ARBA" id="ARBA00022491"/>
    </source>
</evidence>
<evidence type="ECO:0000256" key="10">
    <source>
        <dbReference type="ARBA" id="ARBA00069147"/>
    </source>
</evidence>
<feature type="domain" description="Small EDRK-rich factor-like N-terminal" evidence="12">
    <location>
        <begin position="87"/>
        <end position="123"/>
    </location>
</feature>
<evidence type="ECO:0000259" key="13">
    <source>
        <dbReference type="Pfam" id="PF12874"/>
    </source>
</evidence>
<gene>
    <name evidence="14" type="primary">LOC101876295</name>
</gene>
<comment type="subcellular location">
    <subcellularLocation>
        <location evidence="2">Cytoplasm</location>
    </subcellularLocation>
    <subcellularLocation>
        <location evidence="1">Nucleus</location>
    </subcellularLocation>
</comment>
<dbReference type="InterPro" id="IPR007513">
    <property type="entry name" value="SERF-like_N"/>
</dbReference>
<dbReference type="GO" id="GO:0008270">
    <property type="term" value="F:zinc ion binding"/>
    <property type="evidence" value="ECO:0007669"/>
    <property type="project" value="UniProtKB-KW"/>
</dbReference>
<dbReference type="GO" id="GO:0005634">
    <property type="term" value="C:nucleus"/>
    <property type="evidence" value="ECO:0007669"/>
    <property type="project" value="UniProtKB-SubCell"/>
</dbReference>
<keyword evidence="6" id="KW-0863">Zinc-finger</keyword>
<evidence type="ECO:0000256" key="11">
    <source>
        <dbReference type="SAM" id="MobiDB-lite"/>
    </source>
</evidence>
<feature type="compositionally biased region" description="Basic and acidic residues" evidence="11">
    <location>
        <begin position="103"/>
        <end position="117"/>
    </location>
</feature>
<protein>
    <recommendedName>
        <fullName evidence="10">Zinc finger protein 706</fullName>
    </recommendedName>
</protein>
<keyword evidence="5" id="KW-0479">Metal-binding</keyword>
<feature type="region of interest" description="Disordered" evidence="11">
    <location>
        <begin position="139"/>
        <end position="162"/>
    </location>
</feature>
<feature type="compositionally biased region" description="Basic and acidic residues" evidence="11">
    <location>
        <begin position="139"/>
        <end position="148"/>
    </location>
</feature>
<feature type="compositionally biased region" description="Low complexity" evidence="11">
    <location>
        <begin position="1"/>
        <end position="13"/>
    </location>
</feature>
<keyword evidence="8" id="KW-0810">Translation regulation</keyword>
<feature type="region of interest" description="Disordered" evidence="11">
    <location>
        <begin position="1"/>
        <end position="36"/>
    </location>
</feature>
<keyword evidence="9" id="KW-0539">Nucleus</keyword>
<keyword evidence="7" id="KW-0862">Zinc</keyword>
<evidence type="ECO:0000256" key="5">
    <source>
        <dbReference type="ARBA" id="ARBA00022723"/>
    </source>
</evidence>
<name>A0A8C6ISQ8_MELUD</name>
<evidence type="ECO:0000256" key="3">
    <source>
        <dbReference type="ARBA" id="ARBA00022490"/>
    </source>
</evidence>
<evidence type="ECO:0000256" key="9">
    <source>
        <dbReference type="ARBA" id="ARBA00023242"/>
    </source>
</evidence>
<sequence>PPATPPDGIIAAAAPPPPYVTDERRHWPAGLGRAGAGRGSACAVRALPSLLLLVVSGRRWWRLLRGRAETSAPARQRRAGRTHSPDMARGQQKIQSQQKNAKKQAEQKKKQGHDQKAAAKAALIYTCTVCRTQMPDPKTFKQHFESKHPKTPLPPELADVQA</sequence>
<reference evidence="14" key="3">
    <citation type="submission" date="2025-09" db="UniProtKB">
        <authorList>
            <consortium name="Ensembl"/>
        </authorList>
    </citation>
    <scope>IDENTIFICATION</scope>
</reference>
<dbReference type="GO" id="GO:0005737">
    <property type="term" value="C:cytoplasm"/>
    <property type="evidence" value="ECO:0007669"/>
    <property type="project" value="UniProtKB-SubCell"/>
</dbReference>
<dbReference type="Ensembl" id="ENSMUNT00000002892.2">
    <property type="protein sequence ID" value="ENSMUNP00000002441.2"/>
    <property type="gene ID" value="ENSMUNG00000002165.2"/>
</dbReference>